<gene>
    <name evidence="2" type="ORF">IL334_004690</name>
</gene>
<reference evidence="2 3" key="1">
    <citation type="submission" date="2024-01" db="EMBL/GenBank/DDBJ databases">
        <title>Comparative genomics of Cryptococcus and Kwoniella reveals pathogenesis evolution and contrasting modes of karyotype evolution via chromosome fusion or intercentromeric recombination.</title>
        <authorList>
            <person name="Coelho M.A."/>
            <person name="David-Palma M."/>
            <person name="Shea T."/>
            <person name="Bowers K."/>
            <person name="McGinley-Smith S."/>
            <person name="Mohammad A.W."/>
            <person name="Gnirke A."/>
            <person name="Yurkov A.M."/>
            <person name="Nowrousian M."/>
            <person name="Sun S."/>
            <person name="Cuomo C.A."/>
            <person name="Heitman J."/>
        </authorList>
    </citation>
    <scope>NUCLEOTIDE SEQUENCE [LARGE SCALE GENOMIC DNA]</scope>
    <source>
        <strain evidence="2">CBS 11374</strain>
    </source>
</reference>
<keyword evidence="3" id="KW-1185">Reference proteome</keyword>
<name>A0ABZ1D118_9TREE</name>
<feature type="compositionally biased region" description="Polar residues" evidence="1">
    <location>
        <begin position="172"/>
        <end position="183"/>
    </location>
</feature>
<feature type="compositionally biased region" description="Basic and acidic residues" evidence="1">
    <location>
        <begin position="191"/>
        <end position="202"/>
    </location>
</feature>
<accession>A0ABZ1D118</accession>
<proteinExistence type="predicted"/>
<organism evidence="2 3">
    <name type="scientific">Kwoniella shivajii</name>
    <dbReference type="NCBI Taxonomy" id="564305"/>
    <lineage>
        <taxon>Eukaryota</taxon>
        <taxon>Fungi</taxon>
        <taxon>Dikarya</taxon>
        <taxon>Basidiomycota</taxon>
        <taxon>Agaricomycotina</taxon>
        <taxon>Tremellomycetes</taxon>
        <taxon>Tremellales</taxon>
        <taxon>Cryptococcaceae</taxon>
        <taxon>Kwoniella</taxon>
    </lineage>
</organism>
<evidence type="ECO:0000256" key="1">
    <source>
        <dbReference type="SAM" id="MobiDB-lite"/>
    </source>
</evidence>
<evidence type="ECO:0000313" key="3">
    <source>
        <dbReference type="Proteomes" id="UP001329825"/>
    </source>
</evidence>
<evidence type="ECO:0000313" key="2">
    <source>
        <dbReference type="EMBL" id="WRT67718.1"/>
    </source>
</evidence>
<dbReference type="RefSeq" id="XP_062792458.1">
    <property type="nucleotide sequence ID" value="XM_062936407.1"/>
</dbReference>
<sequence length="227" mass="25293">MKGPNRNDDSQLRMGRFGAIEFRNPTGSRGWLYITGAWGFRDHNGSCIKVGMMGNLYQRGATHYKATKGTGGNVSFYDGSGVFIQIEKHGSKTFRDSQGYTTTIDKDGTVSFDGFPENDKSSSPNNNSSARRASVHQQQFIVDRSPPPTSVSPVSGQSRSHHERPLPESPPRSVSQSRTTTASPGRASTYRSEENTHAEYHRQQSGCCFPGLRRRRRFSRGFSEKNY</sequence>
<dbReference type="GeneID" id="87956821"/>
<feature type="compositionally biased region" description="Low complexity" evidence="1">
    <location>
        <begin position="121"/>
        <end position="132"/>
    </location>
</feature>
<protein>
    <submittedName>
        <fullName evidence="2">Uncharacterized protein</fullName>
    </submittedName>
</protein>
<dbReference type="EMBL" id="CP141886">
    <property type="protein sequence ID" value="WRT67718.1"/>
    <property type="molecule type" value="Genomic_DNA"/>
</dbReference>
<feature type="region of interest" description="Disordered" evidence="1">
    <location>
        <begin position="95"/>
        <end position="205"/>
    </location>
</feature>
<dbReference type="Proteomes" id="UP001329825">
    <property type="component" value="Chromosome 6"/>
</dbReference>